<reference evidence="1 2" key="1">
    <citation type="submission" date="2018-02" db="EMBL/GenBank/DDBJ databases">
        <title>Fusarium culmorum secondary metabolites in fungal-bacterial-plant interactions.</title>
        <authorList>
            <person name="Schmidt R."/>
        </authorList>
    </citation>
    <scope>NUCLEOTIDE SEQUENCE [LARGE SCALE GENOMIC DNA]</scope>
    <source>
        <strain evidence="1 2">PV</strain>
    </source>
</reference>
<accession>A0A2T4GEY3</accession>
<comment type="caution">
    <text evidence="1">The sequence shown here is derived from an EMBL/GenBank/DDBJ whole genome shotgun (WGS) entry which is preliminary data.</text>
</comment>
<dbReference type="OrthoDB" id="341259at2759"/>
<dbReference type="InterPro" id="IPR036770">
    <property type="entry name" value="Ankyrin_rpt-contain_sf"/>
</dbReference>
<evidence type="ECO:0000313" key="1">
    <source>
        <dbReference type="EMBL" id="PTD02138.1"/>
    </source>
</evidence>
<protein>
    <recommendedName>
        <fullName evidence="3">Ankyrin repeat protein</fullName>
    </recommendedName>
</protein>
<dbReference type="EMBL" id="PVEM01000023">
    <property type="protein sequence ID" value="PTD02138.1"/>
    <property type="molecule type" value="Genomic_DNA"/>
</dbReference>
<sequence>MNIHLEPNITLFDFFVEQEFHILIQLTISMIINSNNNDRAMSAAISAVTAQSLGFEDRCTIIRRLVDAPFDLDLEILLHHASQPLHNSSYIYVDDWRMLEFLVDGFDFLEIDSQVSKAQTALRRSAKVKEIHDSDTVTKLIKYGVNLCDIDGNGSTVLHAFVRDEEIIGRILKVDKVNVNAKDQYGHTALYFAIKVKAHKTVDLLLIAGAWSDYRDVLEAIDVEAYKCIDSLLTASAQSKLIQLLQYILAAGKERMLEFVLAKDTMAEPTEEEWDKLLENAVKEGKFCETSQNDD</sequence>
<dbReference type="Gene3D" id="1.25.40.20">
    <property type="entry name" value="Ankyrin repeat-containing domain"/>
    <property type="match status" value="1"/>
</dbReference>
<dbReference type="AlphaFoldDB" id="A0A2T4GEY3"/>
<evidence type="ECO:0000313" key="2">
    <source>
        <dbReference type="Proteomes" id="UP000241587"/>
    </source>
</evidence>
<evidence type="ECO:0008006" key="3">
    <source>
        <dbReference type="Google" id="ProtNLM"/>
    </source>
</evidence>
<name>A0A2T4GEY3_FUSCU</name>
<organism evidence="1 2">
    <name type="scientific">Fusarium culmorum</name>
    <dbReference type="NCBI Taxonomy" id="5516"/>
    <lineage>
        <taxon>Eukaryota</taxon>
        <taxon>Fungi</taxon>
        <taxon>Dikarya</taxon>
        <taxon>Ascomycota</taxon>
        <taxon>Pezizomycotina</taxon>
        <taxon>Sordariomycetes</taxon>
        <taxon>Hypocreomycetidae</taxon>
        <taxon>Hypocreales</taxon>
        <taxon>Nectriaceae</taxon>
        <taxon>Fusarium</taxon>
    </lineage>
</organism>
<proteinExistence type="predicted"/>
<dbReference type="SUPFAM" id="SSF48403">
    <property type="entry name" value="Ankyrin repeat"/>
    <property type="match status" value="1"/>
</dbReference>
<keyword evidence="2" id="KW-1185">Reference proteome</keyword>
<gene>
    <name evidence="1" type="ORF">FCULG_00012150</name>
</gene>
<dbReference type="Proteomes" id="UP000241587">
    <property type="component" value="Unassembled WGS sequence"/>
</dbReference>
<dbReference type="InterPro" id="IPR002110">
    <property type="entry name" value="Ankyrin_rpt"/>
</dbReference>
<dbReference type="Pfam" id="PF12796">
    <property type="entry name" value="Ank_2"/>
    <property type="match status" value="1"/>
</dbReference>